<dbReference type="Proteomes" id="UP000827872">
    <property type="component" value="Linkage Group LG02"/>
</dbReference>
<name>A0ACB8G2A8_9SAUR</name>
<protein>
    <submittedName>
        <fullName evidence="1">Uncharacterized protein</fullName>
    </submittedName>
</protein>
<gene>
    <name evidence="1" type="ORF">K3G42_021259</name>
</gene>
<reference evidence="1" key="1">
    <citation type="submission" date="2021-08" db="EMBL/GenBank/DDBJ databases">
        <title>The first chromosome-level gecko genome reveals the dynamic sex chromosomes of Neotropical dwarf geckos (Sphaerodactylidae: Sphaerodactylus).</title>
        <authorList>
            <person name="Pinto B.J."/>
            <person name="Keating S.E."/>
            <person name="Gamble T."/>
        </authorList>
    </citation>
    <scope>NUCLEOTIDE SEQUENCE</scope>
    <source>
        <strain evidence="1">TG3544</strain>
    </source>
</reference>
<comment type="caution">
    <text evidence="1">The sequence shown here is derived from an EMBL/GenBank/DDBJ whole genome shotgun (WGS) entry which is preliminary data.</text>
</comment>
<evidence type="ECO:0000313" key="2">
    <source>
        <dbReference type="Proteomes" id="UP000827872"/>
    </source>
</evidence>
<sequence length="429" mass="47756">MPFATAQIYPMHGYALLAELELTSQSLSEDDAKPKKVCFLLERENKDELASTAAQTTVIQNKKLITPETKKVADWPFSLSCNFQKPLQLSTDWEEMSVQPALRSQHNGEDADKIYSKVSTPQPLVSSSSSTSAAQQLDDLLACLGTMQPKTSDETEGPVESSSGEQNTTDTLDNMLQGLTQRLQDLGAAAVPKGNCASCHKPITGKVVTALGQTWHPEHFTCAHCRKEMGGQPFFERDSKAYCQDDYHQLFSPRCAYCTAPIQEKVLTAMDQTWHPEHFFCASCGKMFGNDGFHEKDGKPYCQRDYLTLFSPKCKGCDLPVLDRYLSALNAVWHPECFVCGDCLCSFSNGAFFELDGKPYCELHFHHHQGTVCQGCGKPIVGRCVSAMGNKFHPEHFVCAFCLTQLHNGIFQEQNDKAYCNTCFNKLFV</sequence>
<evidence type="ECO:0000313" key="1">
    <source>
        <dbReference type="EMBL" id="KAH8013682.1"/>
    </source>
</evidence>
<keyword evidence="2" id="KW-1185">Reference proteome</keyword>
<proteinExistence type="predicted"/>
<dbReference type="EMBL" id="CM037615">
    <property type="protein sequence ID" value="KAH8013682.1"/>
    <property type="molecule type" value="Genomic_DNA"/>
</dbReference>
<organism evidence="1 2">
    <name type="scientific">Sphaerodactylus townsendi</name>
    <dbReference type="NCBI Taxonomy" id="933632"/>
    <lineage>
        <taxon>Eukaryota</taxon>
        <taxon>Metazoa</taxon>
        <taxon>Chordata</taxon>
        <taxon>Craniata</taxon>
        <taxon>Vertebrata</taxon>
        <taxon>Euteleostomi</taxon>
        <taxon>Lepidosauria</taxon>
        <taxon>Squamata</taxon>
        <taxon>Bifurcata</taxon>
        <taxon>Gekkota</taxon>
        <taxon>Sphaerodactylidae</taxon>
        <taxon>Sphaerodactylus</taxon>
    </lineage>
</organism>
<accession>A0ACB8G2A8</accession>